<feature type="non-terminal residue" evidence="2">
    <location>
        <position position="1"/>
    </location>
</feature>
<dbReference type="Pfam" id="PF01738">
    <property type="entry name" value="DLH"/>
    <property type="match status" value="1"/>
</dbReference>
<dbReference type="STRING" id="1447883.A0A2B7XUM3"/>
<dbReference type="InterPro" id="IPR002925">
    <property type="entry name" value="Dienelactn_hydro"/>
</dbReference>
<organism evidence="2 3">
    <name type="scientific">Polytolypa hystricis (strain UAMH7299)</name>
    <dbReference type="NCBI Taxonomy" id="1447883"/>
    <lineage>
        <taxon>Eukaryota</taxon>
        <taxon>Fungi</taxon>
        <taxon>Dikarya</taxon>
        <taxon>Ascomycota</taxon>
        <taxon>Pezizomycotina</taxon>
        <taxon>Eurotiomycetes</taxon>
        <taxon>Eurotiomycetidae</taxon>
        <taxon>Onygenales</taxon>
        <taxon>Onygenales incertae sedis</taxon>
        <taxon>Polytolypa</taxon>
    </lineage>
</organism>
<comment type="caution">
    <text evidence="2">The sequence shown here is derived from an EMBL/GenBank/DDBJ whole genome shotgun (WGS) entry which is preliminary data.</text>
</comment>
<sequence>IDTIFPTELRHQSEEILAKTKLPYQINLFSGVEHGFSVRADLSVKQNLYAKEQAFLQAAAWFDFYL</sequence>
<name>A0A2B7XUM3_POLH7</name>
<dbReference type="EMBL" id="PDNA01000114">
    <property type="protein sequence ID" value="PGH12669.1"/>
    <property type="molecule type" value="Genomic_DNA"/>
</dbReference>
<evidence type="ECO:0000259" key="1">
    <source>
        <dbReference type="Pfam" id="PF01738"/>
    </source>
</evidence>
<proteinExistence type="predicted"/>
<evidence type="ECO:0000313" key="3">
    <source>
        <dbReference type="Proteomes" id="UP000224634"/>
    </source>
</evidence>
<dbReference type="Proteomes" id="UP000224634">
    <property type="component" value="Unassembled WGS sequence"/>
</dbReference>
<dbReference type="GO" id="GO:0016787">
    <property type="term" value="F:hydrolase activity"/>
    <property type="evidence" value="ECO:0007669"/>
    <property type="project" value="InterPro"/>
</dbReference>
<keyword evidence="3" id="KW-1185">Reference proteome</keyword>
<gene>
    <name evidence="2" type="ORF">AJ80_06612</name>
</gene>
<dbReference type="OrthoDB" id="17560at2759"/>
<dbReference type="AlphaFoldDB" id="A0A2B7XUM3"/>
<feature type="domain" description="Dienelactone hydrolase" evidence="1">
    <location>
        <begin position="2"/>
        <end position="65"/>
    </location>
</feature>
<reference evidence="2 3" key="1">
    <citation type="submission" date="2017-10" db="EMBL/GenBank/DDBJ databases">
        <title>Comparative genomics in systemic dimorphic fungi from Ajellomycetaceae.</title>
        <authorList>
            <person name="Munoz J.F."/>
            <person name="Mcewen J.G."/>
            <person name="Clay O.K."/>
            <person name="Cuomo C.A."/>
        </authorList>
    </citation>
    <scope>NUCLEOTIDE SEQUENCE [LARGE SCALE GENOMIC DNA]</scope>
    <source>
        <strain evidence="2 3">UAMH7299</strain>
    </source>
</reference>
<dbReference type="InterPro" id="IPR029058">
    <property type="entry name" value="AB_hydrolase_fold"/>
</dbReference>
<dbReference type="Gene3D" id="3.40.50.1820">
    <property type="entry name" value="alpha/beta hydrolase"/>
    <property type="match status" value="1"/>
</dbReference>
<accession>A0A2B7XUM3</accession>
<evidence type="ECO:0000313" key="2">
    <source>
        <dbReference type="EMBL" id="PGH12669.1"/>
    </source>
</evidence>
<protein>
    <recommendedName>
        <fullName evidence="1">Dienelactone hydrolase domain-containing protein</fullName>
    </recommendedName>
</protein>